<dbReference type="InterPro" id="IPR029005">
    <property type="entry name" value="LIM-bd/SEUSS"/>
</dbReference>
<protein>
    <recommendedName>
        <fullName evidence="4">Transcriptional regulator SLK2</fullName>
    </recommendedName>
</protein>
<feature type="compositionally biased region" description="Polar residues" evidence="1">
    <location>
        <begin position="625"/>
        <end position="639"/>
    </location>
</feature>
<feature type="compositionally biased region" description="Polar residues" evidence="1">
    <location>
        <begin position="665"/>
        <end position="679"/>
    </location>
</feature>
<evidence type="ECO:0000256" key="1">
    <source>
        <dbReference type="SAM" id="MobiDB-lite"/>
    </source>
</evidence>
<keyword evidence="3" id="KW-1185">Reference proteome</keyword>
<feature type="region of interest" description="Disordered" evidence="1">
    <location>
        <begin position="585"/>
        <end position="639"/>
    </location>
</feature>
<feature type="region of interest" description="Disordered" evidence="1">
    <location>
        <begin position="1"/>
        <end position="34"/>
    </location>
</feature>
<sequence length="780" mass="86436">MNRTANSGPSVGASSLVTDANSTHSGGPRLQRSASINTESYMRLPASPLSFSSNNISISGSSVMDASSVHQNSHQDQNSQQVQQRQHGGSSATSQPSLRPNQIPQMLGPLGQEPNNYSQMTKKPRLGIEIKQEDIYPQLQTLLQQQRIMQQRQQQPHQPPHILQSLPQIQRAQMQQQLQQQQFRQQVQQGIQPLAGVKRPYESGVCARRLMQYIYHQRHRPPENTIIYWRKFVAEYFAPRATRRWCLSMYDNVGVHALGVFPQAAMDAWQCDICGCRSGRGFEATVEVFPRLNQIEFDSGVVDELLFVDMPRECRFPSGIMMLEYGKAVQESVYQQFRVVREGQLRIIFTPDLKILKWEFCARRHEELLSRRLLAPQVNQLVQAAQKYQSAVSESGSTGLSPQDLHSHCNAFTGAWRQLGKVMELQSLNDLGFSKRYVRCLQISEVVSSMKDLIEFSRDNKIGPIDSLKNYPRQTTAAKYQIQKMQEMEQLATAQGLPTDANTLNKLLAMQSGGMNNHMNNGNSNHMVGNGIMNSPAQSAIGLNNYQNLLRQSSMNSNRNTFQQEASCSSGMSNQAQQSVMFQGAGSSLQGSLQNGQVNNMPSPLHMQNHLQQQQHQRQNTNNLVQQNSPQSSSQGKLSEQMIQQLLADMMNNNDVKVQQPPQPQNSSGLDNANGTTMNEHALNGVNGINGPTVSGSGAVKAGSTCSVGNPVGGFVNNAAPSSGRSMGRSDSFKGTANSNNGTMVSGGANSFEKKVSDSHLDFPDMIQDISSEFPNCWDD</sequence>
<feature type="compositionally biased region" description="Low complexity" evidence="1">
    <location>
        <begin position="605"/>
        <end position="624"/>
    </location>
</feature>
<feature type="region of interest" description="Disordered" evidence="1">
    <location>
        <begin position="62"/>
        <end position="119"/>
    </location>
</feature>
<feature type="compositionally biased region" description="Polar residues" evidence="1">
    <location>
        <begin position="733"/>
        <end position="744"/>
    </location>
</feature>
<evidence type="ECO:0008006" key="4">
    <source>
        <dbReference type="Google" id="ProtNLM"/>
    </source>
</evidence>
<dbReference type="Proteomes" id="UP001202328">
    <property type="component" value="Unassembled WGS sequence"/>
</dbReference>
<feature type="compositionally biased region" description="Polar residues" evidence="1">
    <location>
        <begin position="1"/>
        <end position="25"/>
    </location>
</feature>
<feature type="region of interest" description="Disordered" evidence="1">
    <location>
        <begin position="656"/>
        <end position="690"/>
    </location>
</feature>
<dbReference type="PANTHER" id="PTHR10378">
    <property type="entry name" value="LIM DOMAIN-BINDING PROTEIN"/>
    <property type="match status" value="1"/>
</dbReference>
<evidence type="ECO:0000313" key="2">
    <source>
        <dbReference type="EMBL" id="KAI3876179.1"/>
    </source>
</evidence>
<dbReference type="Pfam" id="PF01803">
    <property type="entry name" value="LIM_bind"/>
    <property type="match status" value="1"/>
</dbReference>
<gene>
    <name evidence="2" type="ORF">MKW98_029131</name>
</gene>
<proteinExistence type="predicted"/>
<feature type="compositionally biased region" description="Polar residues" evidence="1">
    <location>
        <begin position="92"/>
        <end position="104"/>
    </location>
</feature>
<evidence type="ECO:0000313" key="3">
    <source>
        <dbReference type="Proteomes" id="UP001202328"/>
    </source>
</evidence>
<name>A0AAD4SBN6_9MAGN</name>
<dbReference type="EMBL" id="JAJJMB010012509">
    <property type="protein sequence ID" value="KAI3876179.1"/>
    <property type="molecule type" value="Genomic_DNA"/>
</dbReference>
<feature type="compositionally biased region" description="Low complexity" evidence="1">
    <location>
        <begin position="62"/>
        <end position="91"/>
    </location>
</feature>
<feature type="region of interest" description="Disordered" evidence="1">
    <location>
        <begin position="717"/>
        <end position="751"/>
    </location>
</feature>
<feature type="compositionally biased region" description="Polar residues" evidence="1">
    <location>
        <begin position="585"/>
        <end position="602"/>
    </location>
</feature>
<organism evidence="2 3">
    <name type="scientific">Papaver atlanticum</name>
    <dbReference type="NCBI Taxonomy" id="357466"/>
    <lineage>
        <taxon>Eukaryota</taxon>
        <taxon>Viridiplantae</taxon>
        <taxon>Streptophyta</taxon>
        <taxon>Embryophyta</taxon>
        <taxon>Tracheophyta</taxon>
        <taxon>Spermatophyta</taxon>
        <taxon>Magnoliopsida</taxon>
        <taxon>Ranunculales</taxon>
        <taxon>Papaveraceae</taxon>
        <taxon>Papaveroideae</taxon>
        <taxon>Papaver</taxon>
    </lineage>
</organism>
<dbReference type="AlphaFoldDB" id="A0AAD4SBN6"/>
<comment type="caution">
    <text evidence="2">The sequence shown here is derived from an EMBL/GenBank/DDBJ whole genome shotgun (WGS) entry which is preliminary data.</text>
</comment>
<reference evidence="2" key="1">
    <citation type="submission" date="2022-04" db="EMBL/GenBank/DDBJ databases">
        <title>A functionally conserved STORR gene fusion in Papaver species that diverged 16.8 million years ago.</title>
        <authorList>
            <person name="Catania T."/>
        </authorList>
    </citation>
    <scope>NUCLEOTIDE SEQUENCE</scope>
    <source>
        <strain evidence="2">S-188037</strain>
    </source>
</reference>
<accession>A0AAD4SBN6</accession>